<name>A0ABW1VXE0_9GAMM</name>
<evidence type="ECO:0000259" key="2">
    <source>
        <dbReference type="PROSITE" id="PS50206"/>
    </source>
</evidence>
<dbReference type="InterPro" id="IPR001307">
    <property type="entry name" value="Thiosulphate_STrfase_CS"/>
</dbReference>
<dbReference type="Proteomes" id="UP001596230">
    <property type="component" value="Unassembled WGS sequence"/>
</dbReference>
<gene>
    <name evidence="3" type="ORF">ACFP9W_04390</name>
</gene>
<dbReference type="InterPro" id="IPR036873">
    <property type="entry name" value="Rhodanese-like_dom_sf"/>
</dbReference>
<proteinExistence type="predicted"/>
<evidence type="ECO:0000256" key="1">
    <source>
        <dbReference type="ARBA" id="ARBA00022737"/>
    </source>
</evidence>
<dbReference type="PROSITE" id="PS00380">
    <property type="entry name" value="RHODANESE_1"/>
    <property type="match status" value="2"/>
</dbReference>
<evidence type="ECO:0000313" key="3">
    <source>
        <dbReference type="EMBL" id="MFC6377333.1"/>
    </source>
</evidence>
<organism evidence="3 4">
    <name type="scientific">Tatumella terrea</name>
    <dbReference type="NCBI Taxonomy" id="419007"/>
    <lineage>
        <taxon>Bacteria</taxon>
        <taxon>Pseudomonadati</taxon>
        <taxon>Pseudomonadota</taxon>
        <taxon>Gammaproteobacteria</taxon>
        <taxon>Enterobacterales</taxon>
        <taxon>Erwiniaceae</taxon>
        <taxon>Tatumella</taxon>
    </lineage>
</organism>
<evidence type="ECO:0000313" key="4">
    <source>
        <dbReference type="Proteomes" id="UP001596230"/>
    </source>
</evidence>
<keyword evidence="4" id="KW-1185">Reference proteome</keyword>
<dbReference type="SUPFAM" id="SSF52821">
    <property type="entry name" value="Rhodanese/Cell cycle control phosphatase"/>
    <property type="match status" value="4"/>
</dbReference>
<dbReference type="CDD" id="cd01535">
    <property type="entry name" value="4RHOD_Repeat_4"/>
    <property type="match status" value="1"/>
</dbReference>
<dbReference type="Gene3D" id="3.40.250.10">
    <property type="entry name" value="Rhodanese-like domain"/>
    <property type="match status" value="4"/>
</dbReference>
<accession>A0ABW1VXE0</accession>
<comment type="caution">
    <text evidence="3">The sequence shown here is derived from an EMBL/GenBank/DDBJ whole genome shotgun (WGS) entry which is preliminary data.</text>
</comment>
<keyword evidence="1" id="KW-0677">Repeat</keyword>
<dbReference type="InterPro" id="IPR001763">
    <property type="entry name" value="Rhodanese-like_dom"/>
</dbReference>
<dbReference type="RefSeq" id="WP_385946743.1">
    <property type="nucleotide sequence ID" value="NZ_JBHSUB010000006.1"/>
</dbReference>
<dbReference type="Pfam" id="PF00581">
    <property type="entry name" value="Rhodanese"/>
    <property type="match status" value="4"/>
</dbReference>
<sequence length="532" mass="58147">MGQEFRFVLRTAADIRRALLAGEELALVDVREEALYATGHPLFAVNIPLSTLETGVYSRIPRRTTPVTVYDNNDGLAATAVQRLQHLGYRDVALLQDGLNGWREAGEELFIDVNSPSKAFGELVEHQQQTPSLSADEVADLLESGADVKVFDVRRFDEYQTMNIPGSTSLPGGELLLRVRDLLPSAQTQVIINCAGRTRSIIGTQTLVNAGLANPVFALRNGTIGWTLAGQSLTHGQSQQYGELTAENRQRAADEARRIAERAGVKRISAQQLRTWQQQTDRTTYLFDVRSAGEYEAGHLPGARHVPGGQLVQETDHYASVRGARIVLTDDLLTRAEITASWLAQMNWEVAVLDPAEAAAFRETGPWLAPVPDAGLHPQADPQTVSQWLAAGTTRVLDFTTSANYVKGHIPGAYWLLRADIPALIAAGALPEGERYVVTCGSSLLARFAVDQLQQLTGKPVVVLEGGNTAWRAAGLAQESGETALLSVRKDRYQRPYEGTDIPADTMRAYLEWEYGLVDQLANDGTHGFRTL</sequence>
<dbReference type="PANTHER" id="PTHR43855:SF1">
    <property type="entry name" value="THIOSULFATE SULFURTRANSFERASE"/>
    <property type="match status" value="1"/>
</dbReference>
<feature type="domain" description="Rhodanese" evidence="2">
    <location>
        <begin position="144"/>
        <end position="235"/>
    </location>
</feature>
<dbReference type="SMART" id="SM00450">
    <property type="entry name" value="RHOD"/>
    <property type="match status" value="4"/>
</dbReference>
<dbReference type="PANTHER" id="PTHR43855">
    <property type="entry name" value="THIOSULFATE SULFURTRANSFERASE"/>
    <property type="match status" value="1"/>
</dbReference>
<dbReference type="CDD" id="cd01534">
    <property type="entry name" value="4RHOD_Repeat_3"/>
    <property type="match status" value="1"/>
</dbReference>
<reference evidence="4" key="1">
    <citation type="journal article" date="2019" name="Int. J. Syst. Evol. Microbiol.">
        <title>The Global Catalogue of Microorganisms (GCM) 10K type strain sequencing project: providing services to taxonomists for standard genome sequencing and annotation.</title>
        <authorList>
            <consortium name="The Broad Institute Genomics Platform"/>
            <consortium name="The Broad Institute Genome Sequencing Center for Infectious Disease"/>
            <person name="Wu L."/>
            <person name="Ma J."/>
        </authorList>
    </citation>
    <scope>NUCLEOTIDE SEQUENCE [LARGE SCALE GENOMIC DNA]</scope>
    <source>
        <strain evidence="4">CGMCC 1.18518</strain>
    </source>
</reference>
<dbReference type="InterPro" id="IPR051126">
    <property type="entry name" value="Thiosulfate_sulfurtransferase"/>
</dbReference>
<feature type="domain" description="Rhodanese" evidence="2">
    <location>
        <begin position="280"/>
        <end position="480"/>
    </location>
</feature>
<protein>
    <submittedName>
        <fullName evidence="3">Rhodanese homology domain-containing protein</fullName>
    </submittedName>
</protein>
<dbReference type="EMBL" id="JBHSUB010000006">
    <property type="protein sequence ID" value="MFC6377333.1"/>
    <property type="molecule type" value="Genomic_DNA"/>
</dbReference>
<feature type="domain" description="Rhodanese" evidence="2">
    <location>
        <begin position="21"/>
        <end position="111"/>
    </location>
</feature>
<dbReference type="PROSITE" id="PS50206">
    <property type="entry name" value="RHODANESE_3"/>
    <property type="match status" value="3"/>
</dbReference>